<dbReference type="GO" id="GO:0016787">
    <property type="term" value="F:hydrolase activity"/>
    <property type="evidence" value="ECO:0007669"/>
    <property type="project" value="InterPro"/>
</dbReference>
<evidence type="ECO:0000313" key="3">
    <source>
        <dbReference type="Proteomes" id="UP001144471"/>
    </source>
</evidence>
<dbReference type="Gene3D" id="3.40.50.1970">
    <property type="match status" value="1"/>
</dbReference>
<dbReference type="Pfam" id="PF00731">
    <property type="entry name" value="AIRC"/>
    <property type="match status" value="1"/>
</dbReference>
<dbReference type="NCBIfam" id="NF033503">
    <property type="entry name" value="LarB"/>
    <property type="match status" value="1"/>
</dbReference>
<dbReference type="PANTHER" id="PTHR43064:SF1">
    <property type="entry name" value="SLL1489 PROTEIN"/>
    <property type="match status" value="1"/>
</dbReference>
<proteinExistence type="predicted"/>
<reference evidence="2" key="1">
    <citation type="submission" date="2022-12" db="EMBL/GenBank/DDBJ databases">
        <title>Reference genome sequencing for broad-spectrum identification of bacterial and archaeal isolates by mass spectrometry.</title>
        <authorList>
            <person name="Sekiguchi Y."/>
            <person name="Tourlousse D.M."/>
        </authorList>
    </citation>
    <scope>NUCLEOTIDE SEQUENCE</scope>
    <source>
        <strain evidence="2">10succ1</strain>
    </source>
</reference>
<comment type="caution">
    <text evidence="2">The sequence shown here is derived from an EMBL/GenBank/DDBJ whole genome shotgun (WGS) entry which is preliminary data.</text>
</comment>
<keyword evidence="3" id="KW-1185">Reference proteome</keyword>
<name>A0A9W6GKN8_9FUSO</name>
<dbReference type="PANTHER" id="PTHR43064">
    <property type="entry name" value="PHOSPHORIBOSYLAMINOIMIDAZOLE CARBOXYLASE-RELATED"/>
    <property type="match status" value="1"/>
</dbReference>
<dbReference type="EMBL" id="BSDY01000003">
    <property type="protein sequence ID" value="GLI55362.1"/>
    <property type="molecule type" value="Genomic_DNA"/>
</dbReference>
<gene>
    <name evidence="2" type="ORF">PM10SUCC1_08760</name>
</gene>
<dbReference type="Proteomes" id="UP001144471">
    <property type="component" value="Unassembled WGS sequence"/>
</dbReference>
<dbReference type="InterPro" id="IPR039476">
    <property type="entry name" value="P2CMN_synthase_LarB"/>
</dbReference>
<evidence type="ECO:0000259" key="1">
    <source>
        <dbReference type="SMART" id="SM01001"/>
    </source>
</evidence>
<dbReference type="SMART" id="SM01001">
    <property type="entry name" value="AIRC"/>
    <property type="match status" value="1"/>
</dbReference>
<protein>
    <submittedName>
        <fullName evidence="2">1-(5-phosphoribosyl)-5-amino-4-imidazole-carboxylate carboxylase</fullName>
    </submittedName>
</protein>
<feature type="domain" description="PurE" evidence="1">
    <location>
        <begin position="120"/>
        <end position="259"/>
    </location>
</feature>
<sequence length="260" mass="28591">MTEKILVDLLERYKNNDINRDDAIRELKDLPFERYEHAVIDHHRALRQGVPEVIYCEGKTSEQILEISRRLLHKGNNNILLTRLDQTSYDKLLQLEVEIDYNPLGRTAILKPEFNPMKYGKILIVSGGTSDIPVAEEASETLKALGCNCKKIYDVGVAGIHRLFAVKDELDSADIIIAIAGMEGALPSVVGGLVEVPVIAVPTSVGYGANLNGMTPLLAMLNSCASGIGVVNIDNGFGAAFLASSMIRRMNKFIEKREVL</sequence>
<organism evidence="2 3">
    <name type="scientific">Propionigenium maris DSM 9537</name>
    <dbReference type="NCBI Taxonomy" id="1123000"/>
    <lineage>
        <taxon>Bacteria</taxon>
        <taxon>Fusobacteriati</taxon>
        <taxon>Fusobacteriota</taxon>
        <taxon>Fusobacteriia</taxon>
        <taxon>Fusobacteriales</taxon>
        <taxon>Fusobacteriaceae</taxon>
        <taxon>Propionigenium</taxon>
    </lineage>
</organism>
<dbReference type="RefSeq" id="WP_281833763.1">
    <property type="nucleotide sequence ID" value="NZ_BSDY01000003.1"/>
</dbReference>
<dbReference type="AlphaFoldDB" id="A0A9W6GKN8"/>
<accession>A0A9W6GKN8</accession>
<dbReference type="InterPro" id="IPR000031">
    <property type="entry name" value="PurE_dom"/>
</dbReference>
<evidence type="ECO:0000313" key="2">
    <source>
        <dbReference type="EMBL" id="GLI55362.1"/>
    </source>
</evidence>
<dbReference type="GO" id="GO:0006189">
    <property type="term" value="P:'de novo' IMP biosynthetic process"/>
    <property type="evidence" value="ECO:0007669"/>
    <property type="project" value="InterPro"/>
</dbReference>
<dbReference type="SUPFAM" id="SSF52255">
    <property type="entry name" value="N5-CAIR mutase (phosphoribosylaminoimidazole carboxylase, PurE)"/>
    <property type="match status" value="1"/>
</dbReference>